<organism evidence="1 2">
    <name type="scientific">Rhododendron molle</name>
    <name type="common">Chinese azalea</name>
    <name type="synonym">Azalea mollis</name>
    <dbReference type="NCBI Taxonomy" id="49168"/>
    <lineage>
        <taxon>Eukaryota</taxon>
        <taxon>Viridiplantae</taxon>
        <taxon>Streptophyta</taxon>
        <taxon>Embryophyta</taxon>
        <taxon>Tracheophyta</taxon>
        <taxon>Spermatophyta</taxon>
        <taxon>Magnoliopsida</taxon>
        <taxon>eudicotyledons</taxon>
        <taxon>Gunneridae</taxon>
        <taxon>Pentapetalae</taxon>
        <taxon>asterids</taxon>
        <taxon>Ericales</taxon>
        <taxon>Ericaceae</taxon>
        <taxon>Ericoideae</taxon>
        <taxon>Rhodoreae</taxon>
        <taxon>Rhododendron</taxon>
    </lineage>
</organism>
<protein>
    <submittedName>
        <fullName evidence="1">Uncharacterized protein</fullName>
    </submittedName>
</protein>
<evidence type="ECO:0000313" key="1">
    <source>
        <dbReference type="EMBL" id="KAI8571794.1"/>
    </source>
</evidence>
<proteinExistence type="predicted"/>
<evidence type="ECO:0000313" key="2">
    <source>
        <dbReference type="Proteomes" id="UP001062846"/>
    </source>
</evidence>
<dbReference type="EMBL" id="CM046388">
    <property type="protein sequence ID" value="KAI8571794.1"/>
    <property type="molecule type" value="Genomic_DNA"/>
</dbReference>
<dbReference type="Proteomes" id="UP001062846">
    <property type="component" value="Chromosome 1"/>
</dbReference>
<name>A0ACC0Q3E9_RHOML</name>
<comment type="caution">
    <text evidence="1">The sequence shown here is derived from an EMBL/GenBank/DDBJ whole genome shotgun (WGS) entry which is preliminary data.</text>
</comment>
<reference evidence="1" key="1">
    <citation type="submission" date="2022-02" db="EMBL/GenBank/DDBJ databases">
        <title>Plant Genome Project.</title>
        <authorList>
            <person name="Zhang R.-G."/>
        </authorList>
    </citation>
    <scope>NUCLEOTIDE SEQUENCE</scope>
    <source>
        <strain evidence="1">AT1</strain>
    </source>
</reference>
<gene>
    <name evidence="1" type="ORF">RHMOL_Rhmol01G0146700</name>
</gene>
<keyword evidence="2" id="KW-1185">Reference proteome</keyword>
<sequence>MDALKNLFEKPALTSKLASWLLLLAEFDLKYVTRKSVKGHVVAEFLAGHPIDGSEDSDFVFPNEEVLIVVEDVWTLYFDGAANQKGFGIGVLLIMPEGYYIPLAFKLNFDVTNNQAEYEVCIVGMEAALTLDVEKLEVISDSNLVVSQANGDWKVREEKLKPYHQDLEKLIPHFNKVTFTHIPHLKNQFTDALATLASMVELPLGVKLCPILIEQQDFPTYQYVTAINDVDNGLP</sequence>
<accession>A0ACC0Q3E9</accession>